<dbReference type="InterPro" id="IPR036249">
    <property type="entry name" value="Thioredoxin-like_sf"/>
</dbReference>
<evidence type="ECO:0000313" key="4">
    <source>
        <dbReference type="Proteomes" id="UP000262583"/>
    </source>
</evidence>
<name>A0A2Z4Y7V6_SUMC1</name>
<dbReference type="PANTHER" id="PTHR43640">
    <property type="entry name" value="OS07G0260300 PROTEIN"/>
    <property type="match status" value="1"/>
</dbReference>
<dbReference type="PANTHER" id="PTHR43640:SF1">
    <property type="entry name" value="THIOREDOXIN-DEPENDENT PEROXIREDOXIN"/>
    <property type="match status" value="1"/>
</dbReference>
<dbReference type="CDD" id="cd02969">
    <property type="entry name" value="PRX_like1"/>
    <property type="match status" value="1"/>
</dbReference>
<evidence type="ECO:0000313" key="3">
    <source>
        <dbReference type="EMBL" id="AXA36513.1"/>
    </source>
</evidence>
<gene>
    <name evidence="3" type="ORF">BRCON_1736</name>
</gene>
<protein>
    <submittedName>
        <fullName evidence="3">PPO candidate 1</fullName>
    </submittedName>
</protein>
<evidence type="ECO:0000256" key="1">
    <source>
        <dbReference type="SAM" id="SignalP"/>
    </source>
</evidence>
<feature type="chain" id="PRO_5016325463" evidence="1">
    <location>
        <begin position="22"/>
        <end position="203"/>
    </location>
</feature>
<dbReference type="GO" id="GO:0016491">
    <property type="term" value="F:oxidoreductase activity"/>
    <property type="evidence" value="ECO:0007669"/>
    <property type="project" value="InterPro"/>
</dbReference>
<dbReference type="Pfam" id="PF00578">
    <property type="entry name" value="AhpC-TSA"/>
    <property type="match status" value="1"/>
</dbReference>
<evidence type="ECO:0000259" key="2">
    <source>
        <dbReference type="PROSITE" id="PS51352"/>
    </source>
</evidence>
<dbReference type="GO" id="GO:0016209">
    <property type="term" value="F:antioxidant activity"/>
    <property type="evidence" value="ECO:0007669"/>
    <property type="project" value="InterPro"/>
</dbReference>
<dbReference type="EMBL" id="CP030759">
    <property type="protein sequence ID" value="AXA36513.1"/>
    <property type="molecule type" value="Genomic_DNA"/>
</dbReference>
<proteinExistence type="predicted"/>
<sequence length="203" mass="22218">MKNAFTRLALAVCVVALSAFAHRVSAAETTAAPQIGSAAPDFELKDSSGKVHRLSDYKGKIVVLEWINPTCPFVKRHYKANTMKSLAEKYAKDGVVWLAIDSSHFVTAEDAQKWIEQNKLSYPILIDADGKVGNLYGAKTTPHMFIVNKDGTLAYRGAIDDDPRGEKEKPLNYVDAALAKLVAGQAPETVETKPYGCSVKYKQ</sequence>
<keyword evidence="1" id="KW-0732">Signal</keyword>
<dbReference type="InterPro" id="IPR047262">
    <property type="entry name" value="PRX-like1"/>
</dbReference>
<feature type="domain" description="Thioredoxin" evidence="2">
    <location>
        <begin position="33"/>
        <end position="179"/>
    </location>
</feature>
<dbReference type="PROSITE" id="PS51352">
    <property type="entry name" value="THIOREDOXIN_2"/>
    <property type="match status" value="1"/>
</dbReference>
<feature type="signal peptide" evidence="1">
    <location>
        <begin position="1"/>
        <end position="21"/>
    </location>
</feature>
<dbReference type="SUPFAM" id="SSF52833">
    <property type="entry name" value="Thioredoxin-like"/>
    <property type="match status" value="1"/>
</dbReference>
<dbReference type="KEGG" id="schv:BRCON_1736"/>
<dbReference type="Gene3D" id="3.40.30.10">
    <property type="entry name" value="Glutaredoxin"/>
    <property type="match status" value="1"/>
</dbReference>
<dbReference type="InterPro" id="IPR000866">
    <property type="entry name" value="AhpC/TSA"/>
</dbReference>
<organism evidence="3 4">
    <name type="scientific">Sumerlaea chitinivorans</name>
    <dbReference type="NCBI Taxonomy" id="2250252"/>
    <lineage>
        <taxon>Bacteria</taxon>
        <taxon>Candidatus Sumerlaeota</taxon>
        <taxon>Candidatus Sumerlaeia</taxon>
        <taxon>Candidatus Sumerlaeales</taxon>
        <taxon>Candidatus Sumerlaeaceae</taxon>
        <taxon>Candidatus Sumerlaea</taxon>
    </lineage>
</organism>
<dbReference type="Proteomes" id="UP000262583">
    <property type="component" value="Chromosome"/>
</dbReference>
<accession>A0A2Z4Y7V6</accession>
<dbReference type="AlphaFoldDB" id="A0A2Z4Y7V6"/>
<dbReference type="InterPro" id="IPR013766">
    <property type="entry name" value="Thioredoxin_domain"/>
</dbReference>
<reference evidence="3 4" key="1">
    <citation type="submission" date="2018-05" db="EMBL/GenBank/DDBJ databases">
        <title>A metagenomic window into the 2 km-deep terrestrial subsurface aquifer revealed taxonomically and functionally diverse microbial community comprising novel uncultured bacterial lineages.</title>
        <authorList>
            <person name="Kadnikov V.V."/>
            <person name="Mardanov A.V."/>
            <person name="Beletsky A.V."/>
            <person name="Banks D."/>
            <person name="Pimenov N.V."/>
            <person name="Frank Y.A."/>
            <person name="Karnachuk O.V."/>
            <person name="Ravin N.V."/>
        </authorList>
    </citation>
    <scope>NUCLEOTIDE SEQUENCE [LARGE SCALE GENOMIC DNA]</scope>
    <source>
        <strain evidence="3">BY</strain>
    </source>
</reference>